<feature type="binding site" evidence="3">
    <location>
        <begin position="436"/>
        <end position="437"/>
    </location>
    <ligand>
        <name>FAD</name>
        <dbReference type="ChEBI" id="CHEBI:57692"/>
    </ligand>
</feature>
<dbReference type="EMBL" id="FJOG01000003">
    <property type="protein sequence ID" value="CZR53407.1"/>
    <property type="molecule type" value="Genomic_DNA"/>
</dbReference>
<dbReference type="InterPro" id="IPR007867">
    <property type="entry name" value="GMC_OxRtase_C"/>
</dbReference>
<evidence type="ECO:0000259" key="4">
    <source>
        <dbReference type="PROSITE" id="PS00624"/>
    </source>
</evidence>
<accession>A0A1L7WKW6</accession>
<dbReference type="SUPFAM" id="SSF51905">
    <property type="entry name" value="FAD/NAD(P)-binding domain"/>
    <property type="match status" value="1"/>
</dbReference>
<dbReference type="PROSITE" id="PS00624">
    <property type="entry name" value="GMC_OXRED_2"/>
    <property type="match status" value="1"/>
</dbReference>
<evidence type="ECO:0000256" key="2">
    <source>
        <dbReference type="ARBA" id="ARBA00023180"/>
    </source>
</evidence>
<dbReference type="AlphaFoldDB" id="A0A1L7WKW6"/>
<evidence type="ECO:0000313" key="5">
    <source>
        <dbReference type="EMBL" id="CZR53407.1"/>
    </source>
</evidence>
<dbReference type="GO" id="GO:0050660">
    <property type="term" value="F:flavin adenine dinucleotide binding"/>
    <property type="evidence" value="ECO:0007669"/>
    <property type="project" value="InterPro"/>
</dbReference>
<dbReference type="Gene3D" id="3.50.50.60">
    <property type="entry name" value="FAD/NAD(P)-binding domain"/>
    <property type="match status" value="1"/>
</dbReference>
<dbReference type="InterPro" id="IPR000172">
    <property type="entry name" value="GMC_OxRdtase_N"/>
</dbReference>
<keyword evidence="3" id="KW-0274">FAD</keyword>
<feature type="domain" description="Glucose-methanol-choline oxidoreductase N-terminal" evidence="4">
    <location>
        <begin position="235"/>
        <end position="249"/>
    </location>
</feature>
<sequence>MFAESATGLPGLYVADDSVTASSQWATPAVDWGFLIVPQEVMNNQVYHYERGKTLGGSSAQNSMIYNRGTKDCYGGWANATGDASWVWDSLLPLFTRGINYTGTESQTLGVSNAPVQLSFPNFALPFSSYTAEGFREIGVPKVQSLIGGELLDSQYNPFTINPTEATRDSSQASFLEASMTAGRNNLKAYTHSLARKVLCSQNSTSSRAAGVQVIFGNAPPFTLSATKEVIASAGAIQSPQLLIASGIGPQSTLDQYNISTIVNSPGVGQDLWEHALVLLSQTSISEGFGRLNDPEYAEQQRMAYYANQTGEAAQELDEMFPLDWPELEREIASAEKTPGSTVNIGTIIQSLVSPLSRGNISIRSTSMLDPPIIDLNRLSHPTDQKLAAQSFRRMRQLFNTTAIKPILAGEEVPGPNVQADEQILEYIESTVAFNWHAACTCKMGAWNDTMASLDSGAKVKVWRA</sequence>
<dbReference type="PANTHER" id="PTHR11552:SF138">
    <property type="entry name" value="DEHYDROGENASE PKFF-RELATED"/>
    <property type="match status" value="1"/>
</dbReference>
<dbReference type="Proteomes" id="UP000184330">
    <property type="component" value="Unassembled WGS sequence"/>
</dbReference>
<dbReference type="Pfam" id="PF00732">
    <property type="entry name" value="GMC_oxred_N"/>
    <property type="match status" value="1"/>
</dbReference>
<dbReference type="OrthoDB" id="269227at2759"/>
<keyword evidence="6" id="KW-1185">Reference proteome</keyword>
<comment type="cofactor">
    <cofactor evidence="3">
        <name>FAD</name>
        <dbReference type="ChEBI" id="CHEBI:57692"/>
    </cofactor>
</comment>
<dbReference type="GO" id="GO:0016614">
    <property type="term" value="F:oxidoreductase activity, acting on CH-OH group of donors"/>
    <property type="evidence" value="ECO:0007669"/>
    <property type="project" value="InterPro"/>
</dbReference>
<dbReference type="Pfam" id="PF05199">
    <property type="entry name" value="GMC_oxred_C"/>
    <property type="match status" value="1"/>
</dbReference>
<reference evidence="5 6" key="1">
    <citation type="submission" date="2016-03" db="EMBL/GenBank/DDBJ databases">
        <authorList>
            <person name="Ploux O."/>
        </authorList>
    </citation>
    <scope>NUCLEOTIDE SEQUENCE [LARGE SCALE GENOMIC DNA]</scope>
    <source>
        <strain evidence="5 6">UAMH 11012</strain>
    </source>
</reference>
<evidence type="ECO:0000313" key="6">
    <source>
        <dbReference type="Proteomes" id="UP000184330"/>
    </source>
</evidence>
<protein>
    <recommendedName>
        <fullName evidence="4">Glucose-methanol-choline oxidoreductase N-terminal domain-containing protein</fullName>
    </recommendedName>
</protein>
<dbReference type="InterPro" id="IPR036188">
    <property type="entry name" value="FAD/NAD-bd_sf"/>
</dbReference>
<dbReference type="InterPro" id="IPR012132">
    <property type="entry name" value="GMC_OxRdtase"/>
</dbReference>
<dbReference type="GO" id="GO:0044550">
    <property type="term" value="P:secondary metabolite biosynthetic process"/>
    <property type="evidence" value="ECO:0007669"/>
    <property type="project" value="TreeGrafter"/>
</dbReference>
<dbReference type="SUPFAM" id="SSF54373">
    <property type="entry name" value="FAD-linked reductases, C-terminal domain"/>
    <property type="match status" value="1"/>
</dbReference>
<proteinExistence type="inferred from homology"/>
<gene>
    <name evidence="5" type="ORF">PAC_03285</name>
</gene>
<evidence type="ECO:0000256" key="1">
    <source>
        <dbReference type="ARBA" id="ARBA00010790"/>
    </source>
</evidence>
<keyword evidence="3" id="KW-0285">Flavoprotein</keyword>
<dbReference type="PANTHER" id="PTHR11552">
    <property type="entry name" value="GLUCOSE-METHANOL-CHOLINE GMC OXIDOREDUCTASE"/>
    <property type="match status" value="1"/>
</dbReference>
<dbReference type="PIRSF" id="PIRSF000137">
    <property type="entry name" value="Alcohol_oxidase"/>
    <property type="match status" value="1"/>
</dbReference>
<organism evidence="5 6">
    <name type="scientific">Phialocephala subalpina</name>
    <dbReference type="NCBI Taxonomy" id="576137"/>
    <lineage>
        <taxon>Eukaryota</taxon>
        <taxon>Fungi</taxon>
        <taxon>Dikarya</taxon>
        <taxon>Ascomycota</taxon>
        <taxon>Pezizomycotina</taxon>
        <taxon>Leotiomycetes</taxon>
        <taxon>Helotiales</taxon>
        <taxon>Mollisiaceae</taxon>
        <taxon>Phialocephala</taxon>
        <taxon>Phialocephala fortinii species complex</taxon>
    </lineage>
</organism>
<dbReference type="STRING" id="576137.A0A1L7WKW6"/>
<name>A0A1L7WKW6_9HELO</name>
<keyword evidence="2" id="KW-0325">Glycoprotein</keyword>
<evidence type="ECO:0000256" key="3">
    <source>
        <dbReference type="PIRSR" id="PIRSR000137-2"/>
    </source>
</evidence>
<comment type="similarity">
    <text evidence="1">Belongs to the GMC oxidoreductase family.</text>
</comment>
<dbReference type="Gene3D" id="3.30.560.10">
    <property type="entry name" value="Glucose Oxidase, domain 3"/>
    <property type="match status" value="1"/>
</dbReference>